<dbReference type="Pfam" id="PF09133">
    <property type="entry name" value="SANTA"/>
    <property type="match status" value="1"/>
</dbReference>
<evidence type="ECO:0000256" key="1">
    <source>
        <dbReference type="SAM" id="MobiDB-lite"/>
    </source>
</evidence>
<protein>
    <recommendedName>
        <fullName evidence="2">SANTA domain-containing protein</fullName>
    </recommendedName>
</protein>
<evidence type="ECO:0000313" key="3">
    <source>
        <dbReference type="EMBL" id="TXG59276.1"/>
    </source>
</evidence>
<organism evidence="3 4">
    <name type="scientific">Acer yangbiense</name>
    <dbReference type="NCBI Taxonomy" id="1000413"/>
    <lineage>
        <taxon>Eukaryota</taxon>
        <taxon>Viridiplantae</taxon>
        <taxon>Streptophyta</taxon>
        <taxon>Embryophyta</taxon>
        <taxon>Tracheophyta</taxon>
        <taxon>Spermatophyta</taxon>
        <taxon>Magnoliopsida</taxon>
        <taxon>eudicotyledons</taxon>
        <taxon>Gunneridae</taxon>
        <taxon>Pentapetalae</taxon>
        <taxon>rosids</taxon>
        <taxon>malvids</taxon>
        <taxon>Sapindales</taxon>
        <taxon>Sapindaceae</taxon>
        <taxon>Hippocastanoideae</taxon>
        <taxon>Acereae</taxon>
        <taxon>Acer</taxon>
    </lineage>
</organism>
<dbReference type="Proteomes" id="UP000323000">
    <property type="component" value="Chromosome 6"/>
</dbReference>
<feature type="compositionally biased region" description="Basic and acidic residues" evidence="1">
    <location>
        <begin position="308"/>
        <end position="323"/>
    </location>
</feature>
<feature type="domain" description="SANTA" evidence="2">
    <location>
        <begin position="81"/>
        <end position="168"/>
    </location>
</feature>
<dbReference type="InterPro" id="IPR053090">
    <property type="entry name" value="Centromere_KNL-2_homolog"/>
</dbReference>
<reference evidence="4" key="1">
    <citation type="journal article" date="2019" name="Gigascience">
        <title>De novo genome assembly of the endangered Acer yangbiense, a plant species with extremely small populations endemic to Yunnan Province, China.</title>
        <authorList>
            <person name="Yang J."/>
            <person name="Wariss H.M."/>
            <person name="Tao L."/>
            <person name="Zhang R."/>
            <person name="Yun Q."/>
            <person name="Hollingsworth P."/>
            <person name="Dao Z."/>
            <person name="Luo G."/>
            <person name="Guo H."/>
            <person name="Ma Y."/>
            <person name="Sun W."/>
        </authorList>
    </citation>
    <scope>NUCLEOTIDE SEQUENCE [LARGE SCALE GENOMIC DNA]</scope>
    <source>
        <strain evidence="4">cv. Malutang</strain>
    </source>
</reference>
<dbReference type="InterPro" id="IPR015216">
    <property type="entry name" value="SANTA"/>
</dbReference>
<dbReference type="PANTHER" id="PTHR35311">
    <property type="entry name" value="KINETOCHORE-ASSOCIATED PROTEIN KNL-2 HOMOLOG"/>
    <property type="match status" value="1"/>
</dbReference>
<dbReference type="AlphaFoldDB" id="A0A5C7HSL8"/>
<accession>A0A5C7HSL8</accession>
<feature type="region of interest" description="Disordered" evidence="1">
    <location>
        <begin position="274"/>
        <end position="347"/>
    </location>
</feature>
<evidence type="ECO:0000313" key="4">
    <source>
        <dbReference type="Proteomes" id="UP000323000"/>
    </source>
</evidence>
<dbReference type="PANTHER" id="PTHR35311:SF1">
    <property type="entry name" value="PROTEIN EMBRYO DEFECTIVE 1674"/>
    <property type="match status" value="1"/>
</dbReference>
<keyword evidence="4" id="KW-1185">Reference proteome</keyword>
<dbReference type="EMBL" id="VAHF01000006">
    <property type="protein sequence ID" value="TXG59276.1"/>
    <property type="molecule type" value="Genomic_DNA"/>
</dbReference>
<gene>
    <name evidence="3" type="ORF">EZV62_013849</name>
</gene>
<comment type="caution">
    <text evidence="3">The sequence shown here is derived from an EMBL/GenBank/DDBJ whole genome shotgun (WGS) entry which is preliminary data.</text>
</comment>
<feature type="compositionally biased region" description="Basic residues" evidence="1">
    <location>
        <begin position="332"/>
        <end position="347"/>
    </location>
</feature>
<feature type="region of interest" description="Disordered" evidence="1">
    <location>
        <begin position="1"/>
        <end position="20"/>
    </location>
</feature>
<sequence length="347" mass="38648">MGSVEEMVLPDNTPARSPRTDTLLHPRLVSIARELYANTPLRSILKPRLSCSPTPKTNAKQSSLSRKIPFTKLCSSPVKSVFLYDWWLNRVDPKRLAVGGFVSRGNLGVRTFHSAAIVKRYDTTTLETADGIIVKINGFVNKSRTCSNGVPSEVCSHFLLGFPHYWEEFADENFPTRFSSMSSGSCSSTLLPSSWDEIPVTRMTEFLMSPRSDAENCCLAQKLLDAVIEKCGYSCVQDESARKRKKGGQFKMDTKVFTPSSIVTRSMSRVKNLVMEQEESLSSKPSVGGEKTSKGRGKRSKGVGSESGSKKCRETTFAQEDKQVMGNPYKSTLRRSSRNMNKKKETH</sequence>
<dbReference type="OrthoDB" id="118550at2759"/>
<name>A0A5C7HSL8_9ROSI</name>
<proteinExistence type="predicted"/>
<evidence type="ECO:0000259" key="2">
    <source>
        <dbReference type="Pfam" id="PF09133"/>
    </source>
</evidence>